<accession>A0A0N4Y6Y6</accession>
<keyword evidence="2" id="KW-1185">Reference proteome</keyword>
<dbReference type="Proteomes" id="UP000271162">
    <property type="component" value="Unassembled WGS sequence"/>
</dbReference>
<name>A0A0N4Y6Y6_NIPBR</name>
<dbReference type="SUPFAM" id="SSF47954">
    <property type="entry name" value="Cyclin-like"/>
    <property type="match status" value="2"/>
</dbReference>
<dbReference type="OMA" id="TPLFFMR"/>
<reference evidence="1 2" key="2">
    <citation type="submission" date="2018-11" db="EMBL/GenBank/DDBJ databases">
        <authorList>
            <consortium name="Pathogen Informatics"/>
        </authorList>
    </citation>
    <scope>NUCLEOTIDE SEQUENCE [LARGE SCALE GENOMIC DNA]</scope>
</reference>
<dbReference type="EMBL" id="UYSL01020622">
    <property type="protein sequence ID" value="VDL75474.1"/>
    <property type="molecule type" value="Genomic_DNA"/>
</dbReference>
<sequence length="278" mass="31794">MGIFWEMDLQSAHSDFLVDIVRFAFSRQACYPPTTEEDWHKLGGHKVFTLTNLYIADVFHCQRLPTEVLPLACYLVAVAVSKMSVMQFELEDLSVAALRLAVKVESQHSLDCDVTSELNPRALDFYEREILLATDFRLLVCTPLFFMRLLQKIVQKQSWQWTLAKFASQLASCQIELATLKPAFLAGVVMRLTCLLANDDTWTSDCYKMIGEDSSAYHLPHAILCRLILSSRLTDQFAESYHRYRHTVDYALSLRPGWMEEQAKAANSVKMLGNHVFP</sequence>
<evidence type="ECO:0000313" key="1">
    <source>
        <dbReference type="EMBL" id="VDL75474.1"/>
    </source>
</evidence>
<gene>
    <name evidence="1" type="ORF">NBR_LOCUS11885</name>
</gene>
<proteinExistence type="predicted"/>
<evidence type="ECO:0000313" key="3">
    <source>
        <dbReference type="WBParaSite" id="NBR_0001188401-mRNA-1"/>
    </source>
</evidence>
<organism evidence="3">
    <name type="scientific">Nippostrongylus brasiliensis</name>
    <name type="common">Rat hookworm</name>
    <dbReference type="NCBI Taxonomy" id="27835"/>
    <lineage>
        <taxon>Eukaryota</taxon>
        <taxon>Metazoa</taxon>
        <taxon>Ecdysozoa</taxon>
        <taxon>Nematoda</taxon>
        <taxon>Chromadorea</taxon>
        <taxon>Rhabditida</taxon>
        <taxon>Rhabditina</taxon>
        <taxon>Rhabditomorpha</taxon>
        <taxon>Strongyloidea</taxon>
        <taxon>Heligmosomidae</taxon>
        <taxon>Nippostrongylus</taxon>
    </lineage>
</organism>
<dbReference type="Gene3D" id="1.10.472.10">
    <property type="entry name" value="Cyclin-like"/>
    <property type="match status" value="2"/>
</dbReference>
<reference evidence="3" key="1">
    <citation type="submission" date="2017-02" db="UniProtKB">
        <authorList>
            <consortium name="WormBaseParasite"/>
        </authorList>
    </citation>
    <scope>IDENTIFICATION</scope>
</reference>
<dbReference type="InterPro" id="IPR036915">
    <property type="entry name" value="Cyclin-like_sf"/>
</dbReference>
<evidence type="ECO:0000313" key="2">
    <source>
        <dbReference type="Proteomes" id="UP000271162"/>
    </source>
</evidence>
<dbReference type="AlphaFoldDB" id="A0A0N4Y6Y6"/>
<dbReference type="WBParaSite" id="NBR_0001188401-mRNA-1">
    <property type="protein sequence ID" value="NBR_0001188401-mRNA-1"/>
    <property type="gene ID" value="NBR_0001188401"/>
</dbReference>
<protein>
    <submittedName>
        <fullName evidence="3">Cyclin N-terminal domain-containing protein</fullName>
    </submittedName>
</protein>